<dbReference type="Gene3D" id="2.160.20.10">
    <property type="entry name" value="Single-stranded right-handed beta-helix, Pectin lyase-like"/>
    <property type="match status" value="1"/>
</dbReference>
<dbReference type="EMBL" id="LZLC01000250">
    <property type="protein sequence ID" value="OBJ36191.1"/>
    <property type="molecule type" value="Genomic_DNA"/>
</dbReference>
<proteinExistence type="predicted"/>
<gene>
    <name evidence="2" type="ORF">A5630_07290</name>
</gene>
<keyword evidence="1" id="KW-0732">Signal</keyword>
<evidence type="ECO:0000313" key="3">
    <source>
        <dbReference type="Proteomes" id="UP000093898"/>
    </source>
</evidence>
<evidence type="ECO:0008006" key="4">
    <source>
        <dbReference type="Google" id="ProtNLM"/>
    </source>
</evidence>
<comment type="caution">
    <text evidence="2">The sequence shown here is derived from an EMBL/GenBank/DDBJ whole genome shotgun (WGS) entry which is preliminary data.</text>
</comment>
<accession>A0A1A3GL99</accession>
<dbReference type="Proteomes" id="UP000093898">
    <property type="component" value="Unassembled WGS sequence"/>
</dbReference>
<organism evidence="2 3">
    <name type="scientific">Mycolicibacterium mucogenicum</name>
    <name type="common">Mycobacterium mucogenicum</name>
    <dbReference type="NCBI Taxonomy" id="56689"/>
    <lineage>
        <taxon>Bacteria</taxon>
        <taxon>Bacillati</taxon>
        <taxon>Actinomycetota</taxon>
        <taxon>Actinomycetes</taxon>
        <taxon>Mycobacteriales</taxon>
        <taxon>Mycobacteriaceae</taxon>
        <taxon>Mycolicibacterium</taxon>
    </lineage>
</organism>
<sequence>MRATIGAAVAAFPAVSGYVAGAPISAAASANPTRYISAAGSDTNDGLSPNTAWATVQNVNTSLPTDRSVVLFRRGDTFYGELVLPFGCEIGAYGSGERPILSLYKLLNRPDGWVEHTPGVWRIDLGSRATHDGYTASNDANIGFLLVDGAIRPNVKFDVDSLSAPWDFACDVQNHALYVKATANPTTLAGDIRAAPRGNANGVGGAVIHCEQGANDIHDVHITGSGGCGIQGSGPDVHIHGCLVDYIGGSRLLLDPRGTTRYGNGIQNWINVVGWSIEGNEIANVYDAAWTAQGLDTQGGPVFWQDLTFRNNYAHDCGQMVEFWSESGNSRSPGFVRIVVEGNRFERAGYGPFAEVRPDQEVRVQLLTYKLQTPVDVTIQNNLFDDAFGANSYHAVEPPSGYVTRNNTIRLRAGHKIELQRSETVEQSAVWQAATGREKGSVFTVQM</sequence>
<feature type="signal peptide" evidence="1">
    <location>
        <begin position="1"/>
        <end position="21"/>
    </location>
</feature>
<dbReference type="OrthoDB" id="4640734at2"/>
<feature type="chain" id="PRO_5039363013" description="Right-handed parallel beta-helix repeat-containing protein" evidence="1">
    <location>
        <begin position="22"/>
        <end position="447"/>
    </location>
</feature>
<reference evidence="2 3" key="1">
    <citation type="submission" date="2016-06" db="EMBL/GenBank/DDBJ databases">
        <authorList>
            <person name="Kjaerup R.B."/>
            <person name="Dalgaard T.S."/>
            <person name="Juul-Madsen H.R."/>
        </authorList>
    </citation>
    <scope>NUCLEOTIDE SEQUENCE [LARGE SCALE GENOMIC DNA]</scope>
    <source>
        <strain evidence="2 3">1127319.6</strain>
    </source>
</reference>
<dbReference type="SUPFAM" id="SSF51126">
    <property type="entry name" value="Pectin lyase-like"/>
    <property type="match status" value="1"/>
</dbReference>
<dbReference type="InterPro" id="IPR011050">
    <property type="entry name" value="Pectin_lyase_fold/virulence"/>
</dbReference>
<dbReference type="RefSeq" id="WP_064986029.1">
    <property type="nucleotide sequence ID" value="NZ_LZLC01000250.1"/>
</dbReference>
<evidence type="ECO:0000256" key="1">
    <source>
        <dbReference type="SAM" id="SignalP"/>
    </source>
</evidence>
<protein>
    <recommendedName>
        <fullName evidence="4">Right-handed parallel beta-helix repeat-containing protein</fullName>
    </recommendedName>
</protein>
<dbReference type="InterPro" id="IPR012334">
    <property type="entry name" value="Pectin_lyas_fold"/>
</dbReference>
<name>A0A1A3GL99_MYCMU</name>
<evidence type="ECO:0000313" key="2">
    <source>
        <dbReference type="EMBL" id="OBJ36191.1"/>
    </source>
</evidence>
<dbReference type="AlphaFoldDB" id="A0A1A3GL99"/>